<dbReference type="Proteomes" id="UP000708208">
    <property type="component" value="Unassembled WGS sequence"/>
</dbReference>
<keyword evidence="2" id="KW-1185">Reference proteome</keyword>
<protein>
    <submittedName>
        <fullName evidence="1">Uncharacterized protein</fullName>
    </submittedName>
</protein>
<sequence>MPNVTESGSEDDSYDPAEDKMMTILLELQKSSKTTNKTLQTLQCDVKSSHTTLETLCKDMKTIKGTIMNQAKKIDLLEKKLEKVDYSQTRQTAEIAHLKNDIIQLKEKGNLCFGKISGANVKKGDTKDGIRSAIDGALSLTGLTADDVADVNLIPWGTHFAVRCKFQSPALVGKLLRGSLKLKNSNFKVQPDHSPEQRAVRKHLVTCGKEILADSTTASFQLKSWRYLVIKNDAKEVYYESDGNILVKANKEWVLPKEARKNVLKVPLEPTGALAPTTSQTS</sequence>
<proteinExistence type="predicted"/>
<accession>A0A8J2JZF6</accession>
<dbReference type="EMBL" id="CAJVCH010141370">
    <property type="protein sequence ID" value="CAG7726894.1"/>
    <property type="molecule type" value="Genomic_DNA"/>
</dbReference>
<organism evidence="1 2">
    <name type="scientific">Allacma fusca</name>
    <dbReference type="NCBI Taxonomy" id="39272"/>
    <lineage>
        <taxon>Eukaryota</taxon>
        <taxon>Metazoa</taxon>
        <taxon>Ecdysozoa</taxon>
        <taxon>Arthropoda</taxon>
        <taxon>Hexapoda</taxon>
        <taxon>Collembola</taxon>
        <taxon>Symphypleona</taxon>
        <taxon>Sminthuridae</taxon>
        <taxon>Allacma</taxon>
    </lineage>
</organism>
<evidence type="ECO:0000313" key="2">
    <source>
        <dbReference type="Proteomes" id="UP000708208"/>
    </source>
</evidence>
<name>A0A8J2JZF6_9HEXA</name>
<evidence type="ECO:0000313" key="1">
    <source>
        <dbReference type="EMBL" id="CAG7726894.1"/>
    </source>
</evidence>
<dbReference type="AlphaFoldDB" id="A0A8J2JZF6"/>
<gene>
    <name evidence="1" type="ORF">AFUS01_LOCUS15771</name>
</gene>
<reference evidence="1" key="1">
    <citation type="submission" date="2021-06" db="EMBL/GenBank/DDBJ databases">
        <authorList>
            <person name="Hodson N. C."/>
            <person name="Mongue J. A."/>
            <person name="Jaron S. K."/>
        </authorList>
    </citation>
    <scope>NUCLEOTIDE SEQUENCE</scope>
</reference>
<comment type="caution">
    <text evidence="1">The sequence shown here is derived from an EMBL/GenBank/DDBJ whole genome shotgun (WGS) entry which is preliminary data.</text>
</comment>